<protein>
    <recommendedName>
        <fullName evidence="3">16S rRNA (cytosine(967)-C(5))-methyltransferase</fullName>
        <ecNumber evidence="3">2.1.1.176</ecNumber>
    </recommendedName>
    <alternativeName>
        <fullName evidence="10">16S rRNA m5C967 methyltransferase</fullName>
    </alternativeName>
    <alternativeName>
        <fullName evidence="11">rRNA (cytosine-C(5)-)-methyltransferase RsmB</fullName>
    </alternativeName>
</protein>
<dbReference type="InterPro" id="IPR023267">
    <property type="entry name" value="RCMT"/>
</dbReference>
<dbReference type="InterPro" id="IPR054728">
    <property type="entry name" value="RsmB-like_ferredoxin"/>
</dbReference>
<dbReference type="InterPro" id="IPR001678">
    <property type="entry name" value="MeTrfase_RsmB-F_NOP2_dom"/>
</dbReference>
<comment type="catalytic activity">
    <reaction evidence="12">
        <text>cytidine(967) in 16S rRNA + S-adenosyl-L-methionine = 5-methylcytidine(967) in 16S rRNA + S-adenosyl-L-homocysteine + H(+)</text>
        <dbReference type="Rhea" id="RHEA:42748"/>
        <dbReference type="Rhea" id="RHEA-COMP:10219"/>
        <dbReference type="Rhea" id="RHEA-COMP:10220"/>
        <dbReference type="ChEBI" id="CHEBI:15378"/>
        <dbReference type="ChEBI" id="CHEBI:57856"/>
        <dbReference type="ChEBI" id="CHEBI:59789"/>
        <dbReference type="ChEBI" id="CHEBI:74483"/>
        <dbReference type="ChEBI" id="CHEBI:82748"/>
        <dbReference type="EC" id="2.1.1.176"/>
    </reaction>
</comment>
<evidence type="ECO:0000256" key="8">
    <source>
        <dbReference type="ARBA" id="ARBA00022691"/>
    </source>
</evidence>
<dbReference type="AlphaFoldDB" id="A0A1B8RQY7"/>
<dbReference type="GO" id="GO:0008649">
    <property type="term" value="F:rRNA methyltransferase activity"/>
    <property type="evidence" value="ECO:0007669"/>
    <property type="project" value="InterPro"/>
</dbReference>
<dbReference type="EC" id="2.1.1.176" evidence="3"/>
<dbReference type="Proteomes" id="UP000092714">
    <property type="component" value="Unassembled WGS sequence"/>
</dbReference>
<dbReference type="Gene3D" id="1.10.940.10">
    <property type="entry name" value="NusB-like"/>
    <property type="match status" value="1"/>
</dbReference>
<dbReference type="InterPro" id="IPR049560">
    <property type="entry name" value="MeTrfase_RsmB-F_NOP2_cat"/>
</dbReference>
<evidence type="ECO:0000256" key="7">
    <source>
        <dbReference type="ARBA" id="ARBA00022679"/>
    </source>
</evidence>
<dbReference type="SUPFAM" id="SSF48013">
    <property type="entry name" value="NusB-like"/>
    <property type="match status" value="1"/>
</dbReference>
<evidence type="ECO:0000256" key="5">
    <source>
        <dbReference type="ARBA" id="ARBA00022552"/>
    </source>
</evidence>
<dbReference type="RefSeq" id="WP_065254464.1">
    <property type="nucleotide sequence ID" value="NZ_JADNCW010000001.1"/>
</dbReference>
<feature type="active site" description="Nucleophile" evidence="13">
    <location>
        <position position="378"/>
    </location>
</feature>
<dbReference type="NCBIfam" id="TIGR00563">
    <property type="entry name" value="rsmB"/>
    <property type="match status" value="1"/>
</dbReference>
<accession>A0A1B8RQY7</accession>
<organism evidence="15 16">
    <name type="scientific">Clostridium paraputrificum</name>
    <dbReference type="NCBI Taxonomy" id="29363"/>
    <lineage>
        <taxon>Bacteria</taxon>
        <taxon>Bacillati</taxon>
        <taxon>Bacillota</taxon>
        <taxon>Clostridia</taxon>
        <taxon>Eubacteriales</taxon>
        <taxon>Clostridiaceae</taxon>
        <taxon>Clostridium</taxon>
    </lineage>
</organism>
<comment type="subcellular location">
    <subcellularLocation>
        <location evidence="2">Cytoplasm</location>
    </subcellularLocation>
</comment>
<feature type="binding site" evidence="13">
    <location>
        <begin position="256"/>
        <end position="262"/>
    </location>
    <ligand>
        <name>S-adenosyl-L-methionine</name>
        <dbReference type="ChEBI" id="CHEBI:59789"/>
    </ligand>
</feature>
<dbReference type="InterPro" id="IPR006027">
    <property type="entry name" value="NusB_RsmB_TIM44"/>
</dbReference>
<dbReference type="CDD" id="cd02440">
    <property type="entry name" value="AdoMet_MTases"/>
    <property type="match status" value="1"/>
</dbReference>
<dbReference type="FunFam" id="3.40.50.150:FF:000022">
    <property type="entry name" value="Ribosomal RNA small subunit methyltransferase B"/>
    <property type="match status" value="1"/>
</dbReference>
<comment type="function">
    <text evidence="1">Specifically methylates the cytosine at position 967 (m5C967) of 16S rRNA.</text>
</comment>
<evidence type="ECO:0000256" key="13">
    <source>
        <dbReference type="PROSITE-ProRule" id="PRU01023"/>
    </source>
</evidence>
<evidence type="ECO:0000256" key="1">
    <source>
        <dbReference type="ARBA" id="ARBA00002724"/>
    </source>
</evidence>
<feature type="domain" description="SAM-dependent MTase RsmB/NOP-type" evidence="14">
    <location>
        <begin position="166"/>
        <end position="439"/>
    </location>
</feature>
<dbReference type="GO" id="GO:0006355">
    <property type="term" value="P:regulation of DNA-templated transcription"/>
    <property type="evidence" value="ECO:0007669"/>
    <property type="project" value="InterPro"/>
</dbReference>
<evidence type="ECO:0000313" key="15">
    <source>
        <dbReference type="EMBL" id="OBY11220.1"/>
    </source>
</evidence>
<evidence type="ECO:0000256" key="2">
    <source>
        <dbReference type="ARBA" id="ARBA00004496"/>
    </source>
</evidence>
<dbReference type="InterPro" id="IPR004573">
    <property type="entry name" value="rRNA_ssu_MeTfrase_B"/>
</dbReference>
<evidence type="ECO:0000256" key="12">
    <source>
        <dbReference type="ARBA" id="ARBA00047283"/>
    </source>
</evidence>
<keyword evidence="4" id="KW-0963">Cytoplasm</keyword>
<dbReference type="PANTHER" id="PTHR22807">
    <property type="entry name" value="NOP2 YEAST -RELATED NOL1/NOP2/FMU SUN DOMAIN-CONTAINING"/>
    <property type="match status" value="1"/>
</dbReference>
<dbReference type="eggNOG" id="COG0781">
    <property type="taxonomic scope" value="Bacteria"/>
</dbReference>
<dbReference type="PRINTS" id="PR02008">
    <property type="entry name" value="RCMTFAMILY"/>
</dbReference>
<dbReference type="Gene3D" id="3.30.70.1170">
    <property type="entry name" value="Sun protein, domain 3"/>
    <property type="match status" value="1"/>
</dbReference>
<dbReference type="eggNOG" id="COG0144">
    <property type="taxonomic scope" value="Bacteria"/>
</dbReference>
<dbReference type="FunFam" id="1.10.940.10:FF:000006">
    <property type="entry name" value="16S rRNA (Cytosine(967)-C(5))-methyltransferase RsmB"/>
    <property type="match status" value="1"/>
</dbReference>
<dbReference type="PANTHER" id="PTHR22807:SF53">
    <property type="entry name" value="RIBOSOMAL RNA SMALL SUBUNIT METHYLTRANSFERASE B-RELATED"/>
    <property type="match status" value="1"/>
</dbReference>
<dbReference type="InterPro" id="IPR029063">
    <property type="entry name" value="SAM-dependent_MTases_sf"/>
</dbReference>
<dbReference type="GO" id="GO:0005737">
    <property type="term" value="C:cytoplasm"/>
    <property type="evidence" value="ECO:0007669"/>
    <property type="project" value="UniProtKB-SubCell"/>
</dbReference>
<dbReference type="Pfam" id="PF01029">
    <property type="entry name" value="NusB"/>
    <property type="match status" value="1"/>
</dbReference>
<dbReference type="InterPro" id="IPR035926">
    <property type="entry name" value="NusB-like_sf"/>
</dbReference>
<evidence type="ECO:0000313" key="16">
    <source>
        <dbReference type="Proteomes" id="UP000092714"/>
    </source>
</evidence>
<evidence type="ECO:0000256" key="10">
    <source>
        <dbReference type="ARBA" id="ARBA00030399"/>
    </source>
</evidence>
<dbReference type="SUPFAM" id="SSF53335">
    <property type="entry name" value="S-adenosyl-L-methionine-dependent methyltransferases"/>
    <property type="match status" value="1"/>
</dbReference>
<dbReference type="Pfam" id="PF22458">
    <property type="entry name" value="RsmF-B_ferredox"/>
    <property type="match status" value="1"/>
</dbReference>
<dbReference type="FunFam" id="3.30.70.1170:FF:000003">
    <property type="entry name" value="16S rRNA (Cytosine(967)-C(5))-methyltransferase RsmB"/>
    <property type="match status" value="1"/>
</dbReference>
<feature type="binding site" evidence="13">
    <location>
        <position position="325"/>
    </location>
    <ligand>
        <name>S-adenosyl-L-methionine</name>
        <dbReference type="ChEBI" id="CHEBI:59789"/>
    </ligand>
</feature>
<dbReference type="EMBL" id="MAPZ01000016">
    <property type="protein sequence ID" value="OBY11220.1"/>
    <property type="molecule type" value="Genomic_DNA"/>
</dbReference>
<feature type="binding site" evidence="13">
    <location>
        <position position="307"/>
    </location>
    <ligand>
        <name>S-adenosyl-L-methionine</name>
        <dbReference type="ChEBI" id="CHEBI:59789"/>
    </ligand>
</feature>
<name>A0A1B8RQY7_9CLOT</name>
<dbReference type="Pfam" id="PF01189">
    <property type="entry name" value="Methyltr_RsmB-F"/>
    <property type="match status" value="1"/>
</dbReference>
<keyword evidence="9 13" id="KW-0694">RNA-binding</keyword>
<comment type="similarity">
    <text evidence="13">Belongs to the class I-like SAM-binding methyltransferase superfamily. RsmB/NOP family.</text>
</comment>
<gene>
    <name evidence="15" type="ORF">CP373A1_06915</name>
</gene>
<keyword evidence="7 13" id="KW-0808">Transferase</keyword>
<evidence type="ECO:0000256" key="11">
    <source>
        <dbReference type="ARBA" id="ARBA00031088"/>
    </source>
</evidence>
<keyword evidence="5" id="KW-0698">rRNA processing</keyword>
<dbReference type="GO" id="GO:0003723">
    <property type="term" value="F:RNA binding"/>
    <property type="evidence" value="ECO:0007669"/>
    <property type="project" value="UniProtKB-UniRule"/>
</dbReference>
<reference evidence="15 16" key="1">
    <citation type="submission" date="2016-06" db="EMBL/GenBank/DDBJ databases">
        <authorList>
            <person name="Kjaerup R.B."/>
            <person name="Dalgaard T.S."/>
            <person name="Juul-Madsen H.R."/>
        </authorList>
    </citation>
    <scope>NUCLEOTIDE SEQUENCE [LARGE SCALE GENOMIC DNA]</scope>
    <source>
        <strain evidence="15 16">373-A1</strain>
    </source>
</reference>
<dbReference type="PROSITE" id="PS51686">
    <property type="entry name" value="SAM_MT_RSMB_NOP"/>
    <property type="match status" value="1"/>
</dbReference>
<evidence type="ECO:0000256" key="3">
    <source>
        <dbReference type="ARBA" id="ARBA00012140"/>
    </source>
</evidence>
<sequence>MNCRKVAINILERIINEGAYSNIILSNELNNSDLSDKDKALVTEIVYGTLRRLKTIDTIIASFVKDISIMDKKILNILRVAVYQMNYLDKVPSYAACNEAVEEAKEISDKDSKLVNGILRNFVKKEGKFDIVFRNKIDEIAFDLSFEPWMVRMFIKQYGEHEALEILEGLNNTPKMTVRVNSIKGDYEDVYEELEEAGYNIEEGCICPEAISIKGGKGIENNQAFVDGKITVQDESAMLISPLLDLEEGMKVLDLCCAPGGKTTHIGELLNNTGEVLGFDLHENKLELVKENYERLGITNIKLAQMDATKLDAKLVSYADRVLLDVPCSGIGIIRKKPEIKWTKKRKDLKEIVEVQREILENAWEYLKTGGVMVYSTCTLNKEENEENIKWFLSKHKYATIEKVFIGKGANLCYNQMGTLTILPNEYMDGFFVAKIKKN</sequence>
<evidence type="ECO:0000256" key="9">
    <source>
        <dbReference type="ARBA" id="ARBA00022884"/>
    </source>
</evidence>
<keyword evidence="16" id="KW-1185">Reference proteome</keyword>
<dbReference type="NCBIfam" id="NF011494">
    <property type="entry name" value="PRK14902.1"/>
    <property type="match status" value="1"/>
</dbReference>
<evidence type="ECO:0000256" key="4">
    <source>
        <dbReference type="ARBA" id="ARBA00022490"/>
    </source>
</evidence>
<proteinExistence type="inferred from homology"/>
<evidence type="ECO:0000259" key="14">
    <source>
        <dbReference type="PROSITE" id="PS51686"/>
    </source>
</evidence>
<feature type="binding site" evidence="13">
    <location>
        <position position="280"/>
    </location>
    <ligand>
        <name>S-adenosyl-L-methionine</name>
        <dbReference type="ChEBI" id="CHEBI:59789"/>
    </ligand>
</feature>
<evidence type="ECO:0000256" key="6">
    <source>
        <dbReference type="ARBA" id="ARBA00022603"/>
    </source>
</evidence>
<dbReference type="OrthoDB" id="9810297at2"/>
<keyword evidence="8 13" id="KW-0949">S-adenosyl-L-methionine</keyword>
<keyword evidence="6 13" id="KW-0489">Methyltransferase</keyword>
<dbReference type="Gene3D" id="3.40.50.150">
    <property type="entry name" value="Vaccinia Virus protein VP39"/>
    <property type="match status" value="1"/>
</dbReference>
<comment type="caution">
    <text evidence="15">The sequence shown here is derived from an EMBL/GenBank/DDBJ whole genome shotgun (WGS) entry which is preliminary data.</text>
</comment>